<reference evidence="2 3" key="1">
    <citation type="journal article" date="2023" name="Plants (Basel)">
        <title>Bridging the Gap: Combining Genomics and Transcriptomics Approaches to Understand Stylosanthes scabra, an Orphan Legume from the Brazilian Caatinga.</title>
        <authorList>
            <person name="Ferreira-Neto J.R.C."/>
            <person name="da Silva M.D."/>
            <person name="Binneck E."/>
            <person name="de Melo N.F."/>
            <person name="da Silva R.H."/>
            <person name="de Melo A.L.T.M."/>
            <person name="Pandolfi V."/>
            <person name="Bustamante F.O."/>
            <person name="Brasileiro-Vidal A.C."/>
            <person name="Benko-Iseppon A.M."/>
        </authorList>
    </citation>
    <scope>NUCLEOTIDE SEQUENCE [LARGE SCALE GENOMIC DNA]</scope>
    <source>
        <tissue evidence="2">Leaves</tissue>
    </source>
</reference>
<name>A0ABU6UEC0_9FABA</name>
<dbReference type="PANTHER" id="PTHR34046">
    <property type="entry name" value="OS06G0218800 PROTEIN"/>
    <property type="match status" value="1"/>
</dbReference>
<feature type="compositionally biased region" description="Low complexity" evidence="1">
    <location>
        <begin position="82"/>
        <end position="95"/>
    </location>
</feature>
<feature type="region of interest" description="Disordered" evidence="1">
    <location>
        <begin position="75"/>
        <end position="95"/>
    </location>
</feature>
<evidence type="ECO:0000313" key="2">
    <source>
        <dbReference type="EMBL" id="MED6158468.1"/>
    </source>
</evidence>
<feature type="region of interest" description="Disordered" evidence="1">
    <location>
        <begin position="13"/>
        <end position="33"/>
    </location>
</feature>
<dbReference type="Proteomes" id="UP001341840">
    <property type="component" value="Unassembled WGS sequence"/>
</dbReference>
<sequence length="203" mass="23049">MCVRDELLKVETRRRKRRRNPMKLSSEFGSGCKDHPNDKKLPGVCSSCLRDKLSQLYTNNNIDNNFIDPTPYFYPSPPSSPTSPQQLFSSSDDGVGVSVHADASSNKILPRNNRGNKFRRNASHAAGDSVSCMVSFNYGLNLKKSRSLAFATRGRVIRERDVSGERWGRKKKDGFWSKVLKLTNKRESKEAYNNSITQMEERP</sequence>
<keyword evidence="3" id="KW-1185">Reference proteome</keyword>
<evidence type="ECO:0000256" key="1">
    <source>
        <dbReference type="SAM" id="MobiDB-lite"/>
    </source>
</evidence>
<protein>
    <submittedName>
        <fullName evidence="2">Uncharacterized protein</fullName>
    </submittedName>
</protein>
<dbReference type="PANTHER" id="PTHR34046:SF19">
    <property type="entry name" value="RAPIDLY ELICITED PROTEIN, PUTATIVE-RELATED"/>
    <property type="match status" value="1"/>
</dbReference>
<organism evidence="2 3">
    <name type="scientific">Stylosanthes scabra</name>
    <dbReference type="NCBI Taxonomy" id="79078"/>
    <lineage>
        <taxon>Eukaryota</taxon>
        <taxon>Viridiplantae</taxon>
        <taxon>Streptophyta</taxon>
        <taxon>Embryophyta</taxon>
        <taxon>Tracheophyta</taxon>
        <taxon>Spermatophyta</taxon>
        <taxon>Magnoliopsida</taxon>
        <taxon>eudicotyledons</taxon>
        <taxon>Gunneridae</taxon>
        <taxon>Pentapetalae</taxon>
        <taxon>rosids</taxon>
        <taxon>fabids</taxon>
        <taxon>Fabales</taxon>
        <taxon>Fabaceae</taxon>
        <taxon>Papilionoideae</taxon>
        <taxon>50 kb inversion clade</taxon>
        <taxon>dalbergioids sensu lato</taxon>
        <taxon>Dalbergieae</taxon>
        <taxon>Pterocarpus clade</taxon>
        <taxon>Stylosanthes</taxon>
    </lineage>
</organism>
<dbReference type="EMBL" id="JASCZI010120976">
    <property type="protein sequence ID" value="MED6158468.1"/>
    <property type="molecule type" value="Genomic_DNA"/>
</dbReference>
<proteinExistence type="predicted"/>
<evidence type="ECO:0000313" key="3">
    <source>
        <dbReference type="Proteomes" id="UP001341840"/>
    </source>
</evidence>
<comment type="caution">
    <text evidence="2">The sequence shown here is derived from an EMBL/GenBank/DDBJ whole genome shotgun (WGS) entry which is preliminary data.</text>
</comment>
<gene>
    <name evidence="2" type="ORF">PIB30_033002</name>
</gene>
<accession>A0ABU6UEC0</accession>